<protein>
    <submittedName>
        <fullName evidence="1">Uncharacterized protein</fullName>
    </submittedName>
</protein>
<evidence type="ECO:0000313" key="1">
    <source>
        <dbReference type="EMBL" id="JAD32095.1"/>
    </source>
</evidence>
<reference evidence="1" key="2">
    <citation type="journal article" date="2015" name="Data Brief">
        <title>Shoot transcriptome of the giant reed, Arundo donax.</title>
        <authorList>
            <person name="Barrero R.A."/>
            <person name="Guerrero F.D."/>
            <person name="Moolhuijzen P."/>
            <person name="Goolsby J.A."/>
            <person name="Tidwell J."/>
            <person name="Bellgard S.E."/>
            <person name="Bellgard M.I."/>
        </authorList>
    </citation>
    <scope>NUCLEOTIDE SEQUENCE</scope>
    <source>
        <tissue evidence="1">Shoot tissue taken approximately 20 cm above the soil surface</tissue>
    </source>
</reference>
<accession>A0A0A8Z5V0</accession>
<name>A0A0A8Z5V0_ARUDO</name>
<organism evidence="1">
    <name type="scientific">Arundo donax</name>
    <name type="common">Giant reed</name>
    <name type="synonym">Donax arundinaceus</name>
    <dbReference type="NCBI Taxonomy" id="35708"/>
    <lineage>
        <taxon>Eukaryota</taxon>
        <taxon>Viridiplantae</taxon>
        <taxon>Streptophyta</taxon>
        <taxon>Embryophyta</taxon>
        <taxon>Tracheophyta</taxon>
        <taxon>Spermatophyta</taxon>
        <taxon>Magnoliopsida</taxon>
        <taxon>Liliopsida</taxon>
        <taxon>Poales</taxon>
        <taxon>Poaceae</taxon>
        <taxon>PACMAD clade</taxon>
        <taxon>Arundinoideae</taxon>
        <taxon>Arundineae</taxon>
        <taxon>Arundo</taxon>
    </lineage>
</organism>
<dbReference type="AlphaFoldDB" id="A0A0A8Z5V0"/>
<reference evidence="1" key="1">
    <citation type="submission" date="2014-09" db="EMBL/GenBank/DDBJ databases">
        <authorList>
            <person name="Magalhaes I.L.F."/>
            <person name="Oliveira U."/>
            <person name="Santos F.R."/>
            <person name="Vidigal T.H.D.A."/>
            <person name="Brescovit A.D."/>
            <person name="Santos A.J."/>
        </authorList>
    </citation>
    <scope>NUCLEOTIDE SEQUENCE</scope>
    <source>
        <tissue evidence="1">Shoot tissue taken approximately 20 cm above the soil surface</tissue>
    </source>
</reference>
<proteinExistence type="predicted"/>
<dbReference type="EMBL" id="GBRH01265800">
    <property type="protein sequence ID" value="JAD32095.1"/>
    <property type="molecule type" value="Transcribed_RNA"/>
</dbReference>
<sequence>MKLKLVNVHKFSELTDKLHIHHSYVIPILHTCGRIIITQRMC</sequence>